<accession>A0A804L778</accession>
<dbReference type="GO" id="GO:0051082">
    <property type="term" value="F:unfolded protein binding"/>
    <property type="evidence" value="ECO:0007669"/>
    <property type="project" value="InterPro"/>
</dbReference>
<reference evidence="6" key="1">
    <citation type="submission" date="2021-03" db="EMBL/GenBank/DDBJ databases">
        <authorList>
            <consortium name="Genoscope - CEA"/>
            <person name="William W."/>
        </authorList>
    </citation>
    <scope>NUCLEOTIDE SEQUENCE</scope>
    <source>
        <strain evidence="6">Doubled-haploid Pahang</strain>
    </source>
</reference>
<name>A0A804L778_MUSAM</name>
<dbReference type="Gramene" id="Ma11_t12780.1">
    <property type="protein sequence ID" value="Ma11_p12780.1"/>
    <property type="gene ID" value="Ma11_g12780"/>
</dbReference>
<sequence length="81" mass="9137">MTTRMKPPLAAVLAMAVAVVSVAAAEVYFEERFGDGWENQWVISDWKKDENMAGDWNHTSGKWTGYPEDKGIHLQLLKLTV</sequence>
<keyword evidence="5" id="KW-0732">Signal</keyword>
<dbReference type="GO" id="GO:0006457">
    <property type="term" value="P:protein folding"/>
    <property type="evidence" value="ECO:0007669"/>
    <property type="project" value="InterPro"/>
</dbReference>
<feature type="signal peptide" evidence="5">
    <location>
        <begin position="1"/>
        <end position="24"/>
    </location>
</feature>
<dbReference type="SUPFAM" id="SSF49899">
    <property type="entry name" value="Concanavalin A-like lectins/glucanases"/>
    <property type="match status" value="1"/>
</dbReference>
<dbReference type="InParanoid" id="A0A804L778"/>
<comment type="function">
    <text evidence="4">Molecular calcium-binding chaperone promoting folding, oligomeric assembly and quality control in the ER via the calreticulin/calnexin cycle. This lectin may interact transiently with almost all of the monoglucosylated glycoproteins that are synthesized in the ER.</text>
</comment>
<evidence type="ECO:0000313" key="8">
    <source>
        <dbReference type="Proteomes" id="UP000012960"/>
    </source>
</evidence>
<protein>
    <submittedName>
        <fullName evidence="6">(wild Malaysian banana) hypothetical protein</fullName>
    </submittedName>
</protein>
<dbReference type="EnsemblPlants" id="Ma11_t12780.1">
    <property type="protein sequence ID" value="Ma11_p12780.1"/>
    <property type="gene ID" value="Ma11_g12780"/>
</dbReference>
<dbReference type="InterPro" id="IPR013320">
    <property type="entry name" value="ConA-like_dom_sf"/>
</dbReference>
<dbReference type="EMBL" id="HG996475">
    <property type="protein sequence ID" value="CAG1864415.1"/>
    <property type="molecule type" value="Genomic_DNA"/>
</dbReference>
<comment type="subcellular location">
    <subcellularLocation>
        <location evidence="1">Endoplasmic reticulum</location>
    </subcellularLocation>
</comment>
<dbReference type="InterPro" id="IPR001580">
    <property type="entry name" value="Calret/calnex"/>
</dbReference>
<feature type="chain" id="PRO_5036220245" evidence="5">
    <location>
        <begin position="25"/>
        <end position="81"/>
    </location>
</feature>
<dbReference type="PANTHER" id="PTHR11073:SF2">
    <property type="entry name" value="CALRETICULIN"/>
    <property type="match status" value="1"/>
</dbReference>
<dbReference type="AlphaFoldDB" id="A0A804L778"/>
<keyword evidence="3" id="KW-0256">Endoplasmic reticulum</keyword>
<organism evidence="7 8">
    <name type="scientific">Musa acuminata subsp. malaccensis</name>
    <name type="common">Wild banana</name>
    <name type="synonym">Musa malaccensis</name>
    <dbReference type="NCBI Taxonomy" id="214687"/>
    <lineage>
        <taxon>Eukaryota</taxon>
        <taxon>Viridiplantae</taxon>
        <taxon>Streptophyta</taxon>
        <taxon>Embryophyta</taxon>
        <taxon>Tracheophyta</taxon>
        <taxon>Spermatophyta</taxon>
        <taxon>Magnoliopsida</taxon>
        <taxon>Liliopsida</taxon>
        <taxon>Zingiberales</taxon>
        <taxon>Musaceae</taxon>
        <taxon>Musa</taxon>
    </lineage>
</organism>
<evidence type="ECO:0000256" key="4">
    <source>
        <dbReference type="ARBA" id="ARBA00037091"/>
    </source>
</evidence>
<comment type="similarity">
    <text evidence="2">Belongs to the calreticulin family.</text>
</comment>
<dbReference type="PANTHER" id="PTHR11073">
    <property type="entry name" value="CALRETICULIN AND CALNEXIN"/>
    <property type="match status" value="1"/>
</dbReference>
<evidence type="ECO:0000313" key="7">
    <source>
        <dbReference type="EnsemblPlants" id="Ma11_p12780.1"/>
    </source>
</evidence>
<evidence type="ECO:0000256" key="3">
    <source>
        <dbReference type="ARBA" id="ARBA00022824"/>
    </source>
</evidence>
<reference evidence="7" key="2">
    <citation type="submission" date="2021-05" db="UniProtKB">
        <authorList>
            <consortium name="EnsemblPlants"/>
        </authorList>
    </citation>
    <scope>IDENTIFICATION</scope>
    <source>
        <strain evidence="7">subsp. malaccensis</strain>
    </source>
</reference>
<keyword evidence="8" id="KW-1185">Reference proteome</keyword>
<evidence type="ECO:0000256" key="1">
    <source>
        <dbReference type="ARBA" id="ARBA00004240"/>
    </source>
</evidence>
<dbReference type="Proteomes" id="UP000012960">
    <property type="component" value="Unplaced"/>
</dbReference>
<gene>
    <name evidence="6" type="ORF">GSMUA_12130.1</name>
</gene>
<evidence type="ECO:0000256" key="2">
    <source>
        <dbReference type="ARBA" id="ARBA00010983"/>
    </source>
</evidence>
<dbReference type="GO" id="GO:0005783">
    <property type="term" value="C:endoplasmic reticulum"/>
    <property type="evidence" value="ECO:0007669"/>
    <property type="project" value="UniProtKB-SubCell"/>
</dbReference>
<proteinExistence type="inferred from homology"/>
<evidence type="ECO:0000313" key="6">
    <source>
        <dbReference type="EMBL" id="CAG1864415.1"/>
    </source>
</evidence>
<evidence type="ECO:0000256" key="5">
    <source>
        <dbReference type="SAM" id="SignalP"/>
    </source>
</evidence>
<dbReference type="Gene3D" id="2.60.120.200">
    <property type="match status" value="1"/>
</dbReference>
<dbReference type="GO" id="GO:0005509">
    <property type="term" value="F:calcium ion binding"/>
    <property type="evidence" value="ECO:0007669"/>
    <property type="project" value="InterPro"/>
</dbReference>